<gene>
    <name evidence="1" type="ORF">GCM10007981_04480</name>
</gene>
<reference evidence="1" key="1">
    <citation type="journal article" date="2014" name="Int. J. Syst. Evol. Microbiol.">
        <title>Complete genome sequence of Corynebacterium casei LMG S-19264T (=DSM 44701T), isolated from a smear-ripened cheese.</title>
        <authorList>
            <consortium name="US DOE Joint Genome Institute (JGI-PGF)"/>
            <person name="Walter F."/>
            <person name="Albersmeier A."/>
            <person name="Kalinowski J."/>
            <person name="Ruckert C."/>
        </authorList>
    </citation>
    <scope>NUCLEOTIDE SEQUENCE</scope>
    <source>
        <strain evidence="1">JCM 10088</strain>
    </source>
</reference>
<proteinExistence type="predicted"/>
<accession>A0A830GUC5</accession>
<evidence type="ECO:0000313" key="1">
    <source>
        <dbReference type="EMBL" id="GGP19708.1"/>
    </source>
</evidence>
<comment type="caution">
    <text evidence="1">The sequence shown here is derived from an EMBL/GenBank/DDBJ whole genome shotgun (WGS) entry which is preliminary data.</text>
</comment>
<reference evidence="1" key="2">
    <citation type="submission" date="2020-09" db="EMBL/GenBank/DDBJ databases">
        <authorList>
            <person name="Sun Q."/>
            <person name="Ohkuma M."/>
        </authorList>
    </citation>
    <scope>NUCLEOTIDE SEQUENCE</scope>
    <source>
        <strain evidence="1">JCM 10088</strain>
    </source>
</reference>
<dbReference type="AlphaFoldDB" id="A0A830GUC5"/>
<evidence type="ECO:0000313" key="2">
    <source>
        <dbReference type="Proteomes" id="UP000610960"/>
    </source>
</evidence>
<dbReference type="Proteomes" id="UP000610960">
    <property type="component" value="Unassembled WGS sequence"/>
</dbReference>
<dbReference type="RefSeq" id="WP_188595821.1">
    <property type="nucleotide sequence ID" value="NZ_BMNL01000001.1"/>
</dbReference>
<keyword evidence="2" id="KW-1185">Reference proteome</keyword>
<dbReference type="EMBL" id="BMNL01000001">
    <property type="protein sequence ID" value="GGP19708.1"/>
    <property type="molecule type" value="Genomic_DNA"/>
</dbReference>
<organism evidence="1 2">
    <name type="scientific">Thermocladium modestius</name>
    <dbReference type="NCBI Taxonomy" id="62609"/>
    <lineage>
        <taxon>Archaea</taxon>
        <taxon>Thermoproteota</taxon>
        <taxon>Thermoprotei</taxon>
        <taxon>Thermoproteales</taxon>
        <taxon>Thermoproteaceae</taxon>
        <taxon>Thermocladium</taxon>
    </lineage>
</organism>
<sequence length="166" mass="18325">MGEAEKVTLPAAFVLGLMIGRRVKARVEYVEPKITFIPRPQGGQAQSIGFREFTNKLRDELAKMGIPPQAASSIAGELASSQEVKAFIALMGEREDIIQILSSAPKSLENGQISSMTYQEITRRYMNRLIEVEKELSDVQSKLDEAISGIINRAEALIRQGFSSPQ</sequence>
<dbReference type="OrthoDB" id="386844at2157"/>
<name>A0A830GUC5_9CREN</name>
<protein>
    <submittedName>
        <fullName evidence="1">Uncharacterized protein</fullName>
    </submittedName>
</protein>